<dbReference type="InterPro" id="IPR006601">
    <property type="entry name" value="Uncharacterised_DM11_DROME"/>
</dbReference>
<dbReference type="PANTHER" id="PTHR46481:SF10">
    <property type="entry name" value="ZINC FINGER BED DOMAIN-CONTAINING PROTEIN 39"/>
    <property type="match status" value="1"/>
</dbReference>
<dbReference type="SMART" id="SM00675">
    <property type="entry name" value="DM11"/>
    <property type="match status" value="1"/>
</dbReference>
<evidence type="ECO:0000256" key="2">
    <source>
        <dbReference type="ARBA" id="ARBA00022723"/>
    </source>
</evidence>
<dbReference type="EMBL" id="LSRL02000068">
    <property type="protein sequence ID" value="TDG45971.1"/>
    <property type="molecule type" value="Genomic_DNA"/>
</dbReference>
<evidence type="ECO:0000256" key="3">
    <source>
        <dbReference type="ARBA" id="ARBA00022771"/>
    </source>
</evidence>
<dbReference type="Proteomes" id="UP000295192">
    <property type="component" value="Unassembled WGS sequence"/>
</dbReference>
<dbReference type="InterPro" id="IPR012337">
    <property type="entry name" value="RNaseH-like_sf"/>
</dbReference>
<dbReference type="GO" id="GO:0005634">
    <property type="term" value="C:nucleus"/>
    <property type="evidence" value="ECO:0007669"/>
    <property type="project" value="UniProtKB-SubCell"/>
</dbReference>
<dbReference type="AlphaFoldDB" id="A0A484BDU5"/>
<feature type="domain" description="HAT C-terminal dimerisation" evidence="6">
    <location>
        <begin position="178"/>
        <end position="237"/>
    </location>
</feature>
<dbReference type="GO" id="GO:0008270">
    <property type="term" value="F:zinc ion binding"/>
    <property type="evidence" value="ECO:0007669"/>
    <property type="project" value="UniProtKB-KW"/>
</dbReference>
<evidence type="ECO:0000256" key="4">
    <source>
        <dbReference type="ARBA" id="ARBA00022833"/>
    </source>
</evidence>
<dbReference type="OrthoDB" id="117690at2759"/>
<dbReference type="InterPro" id="IPR008906">
    <property type="entry name" value="HATC_C_dom"/>
</dbReference>
<evidence type="ECO:0000256" key="5">
    <source>
        <dbReference type="ARBA" id="ARBA00023242"/>
    </source>
</evidence>
<comment type="caution">
    <text evidence="7">The sequence shown here is derived from an EMBL/GenBank/DDBJ whole genome shotgun (WGS) entry which is preliminary data.</text>
</comment>
<evidence type="ECO:0000256" key="1">
    <source>
        <dbReference type="ARBA" id="ARBA00004123"/>
    </source>
</evidence>
<keyword evidence="3" id="KW-0863">Zinc-finger</keyword>
<comment type="subcellular location">
    <subcellularLocation>
        <location evidence="1">Nucleus</location>
    </subcellularLocation>
</comment>
<dbReference type="SUPFAM" id="SSF53098">
    <property type="entry name" value="Ribonuclease H-like"/>
    <property type="match status" value="1"/>
</dbReference>
<dbReference type="InterPro" id="IPR052035">
    <property type="entry name" value="ZnF_BED_domain_contain"/>
</dbReference>
<name>A0A484BDU5_DRONA</name>
<proteinExistence type="predicted"/>
<keyword evidence="4" id="KW-0862">Zinc</keyword>
<gene>
    <name evidence="7" type="ORF">AWZ03_007691</name>
</gene>
<evidence type="ECO:0000313" key="7">
    <source>
        <dbReference type="EMBL" id="TDG45971.1"/>
    </source>
</evidence>
<accession>A0A484BDU5</accession>
<keyword evidence="5" id="KW-0539">Nucleus</keyword>
<evidence type="ECO:0000259" key="6">
    <source>
        <dbReference type="Pfam" id="PF05699"/>
    </source>
</evidence>
<evidence type="ECO:0000313" key="8">
    <source>
        <dbReference type="Proteomes" id="UP000295192"/>
    </source>
</evidence>
<dbReference type="GO" id="GO:0046983">
    <property type="term" value="F:protein dimerization activity"/>
    <property type="evidence" value="ECO:0007669"/>
    <property type="project" value="InterPro"/>
</dbReference>
<keyword evidence="8" id="KW-1185">Reference proteome</keyword>
<protein>
    <recommendedName>
        <fullName evidence="6">HAT C-terminal dimerisation domain-containing protein</fullName>
    </recommendedName>
</protein>
<dbReference type="PANTHER" id="PTHR46481">
    <property type="entry name" value="ZINC FINGER BED DOMAIN-CONTAINING PROTEIN 4"/>
    <property type="match status" value="1"/>
</dbReference>
<keyword evidence="2" id="KW-0479">Metal-binding</keyword>
<reference evidence="7 8" key="1">
    <citation type="journal article" date="2019" name="J. Hered.">
        <title>An Improved Genome Assembly for Drosophila navojoa, the Basal Species in the mojavensis Cluster.</title>
        <authorList>
            <person name="Vanderlinde T."/>
            <person name="Dupim E.G."/>
            <person name="Nazario-Yepiz N.O."/>
            <person name="Carvalho A.B."/>
        </authorList>
    </citation>
    <scope>NUCLEOTIDE SEQUENCE [LARGE SCALE GENOMIC DNA]</scope>
    <source>
        <strain evidence="7">Navoj_Jal97</strain>
        <tissue evidence="7">Whole organism</tissue>
    </source>
</reference>
<sequence length="418" mass="48538">MEHKHNHVDWNSIFRLKSRLLKLKDALSLYAEEYNMVKIYPDEWLDIDLGQRVIQPIEEITICSFARKLLEELESRCSTITTDIKYLMATYLDPRYKQAFFTHQEMQLVTEEALAQLCRTHMQQWPPPMKIAKVASNVKNESKIDSFLDNMLTLSNTSTEASTSLHSQTQSQLKNLLYLYNSEPRVERQSDPIAWWRSNNKYSALFPIVRRYLSTPAASIASDRLFDISKSLYSDMQSNGLNYRFIAEDDEFFAECDKAPSNALNFHGMADLSQITFARNDGIIAISGNATATWPIKPGDRIEGKGVMFWYDRGIWHPTQFSMTVHDCCAVMYDKPQYWYKYWTKHIINSEEIKDQCFNPGTKMLHEPFELDIIMPFTGLPLNGRYKVVTTLRAFDKSNVQRDTSVCLQAIGEFERLN</sequence>
<dbReference type="Pfam" id="PF05699">
    <property type="entry name" value="Dimer_Tnp_hAT"/>
    <property type="match status" value="1"/>
</dbReference>
<organism evidence="7 8">
    <name type="scientific">Drosophila navojoa</name>
    <name type="common">Fruit fly</name>
    <dbReference type="NCBI Taxonomy" id="7232"/>
    <lineage>
        <taxon>Eukaryota</taxon>
        <taxon>Metazoa</taxon>
        <taxon>Ecdysozoa</taxon>
        <taxon>Arthropoda</taxon>
        <taxon>Hexapoda</taxon>
        <taxon>Insecta</taxon>
        <taxon>Pterygota</taxon>
        <taxon>Neoptera</taxon>
        <taxon>Endopterygota</taxon>
        <taxon>Diptera</taxon>
        <taxon>Brachycera</taxon>
        <taxon>Muscomorpha</taxon>
        <taxon>Ephydroidea</taxon>
        <taxon>Drosophilidae</taxon>
        <taxon>Drosophila</taxon>
    </lineage>
</organism>